<dbReference type="Gene3D" id="3.30.810.10">
    <property type="entry name" value="2-Layer Sandwich"/>
    <property type="match status" value="1"/>
</dbReference>
<dbReference type="InterPro" id="IPR023610">
    <property type="entry name" value="PInositol-4/5-P-5/4-kinase"/>
</dbReference>
<keyword evidence="3" id="KW-0067">ATP-binding</keyword>
<comment type="caution">
    <text evidence="5">The sequence shown here is derived from an EMBL/GenBank/DDBJ whole genome shotgun (WGS) entry which is preliminary data.</text>
</comment>
<evidence type="ECO:0000256" key="3">
    <source>
        <dbReference type="PROSITE-ProRule" id="PRU00781"/>
    </source>
</evidence>
<keyword evidence="3" id="KW-0547">Nucleotide-binding</keyword>
<evidence type="ECO:0000256" key="2">
    <source>
        <dbReference type="ARBA" id="ARBA00022777"/>
    </source>
</evidence>
<dbReference type="Pfam" id="PF01504">
    <property type="entry name" value="PIP5K"/>
    <property type="match status" value="1"/>
</dbReference>
<reference evidence="5 6" key="1">
    <citation type="journal article" date="2024" name="G3 (Bethesda)">
        <title>Genome assembly of Hibiscus sabdariffa L. provides insights into metabolisms of medicinal natural products.</title>
        <authorList>
            <person name="Kim T."/>
        </authorList>
    </citation>
    <scope>NUCLEOTIDE SEQUENCE [LARGE SCALE GENOMIC DNA]</scope>
    <source>
        <strain evidence="5">TK-2024</strain>
        <tissue evidence="5">Old leaves</tissue>
    </source>
</reference>
<dbReference type="PROSITE" id="PS51455">
    <property type="entry name" value="PIPK"/>
    <property type="match status" value="1"/>
</dbReference>
<dbReference type="PANTHER" id="PTHR23086">
    <property type="entry name" value="PHOSPHATIDYLINOSITOL-4-PHOSPHATE 5-KINASE"/>
    <property type="match status" value="1"/>
</dbReference>
<evidence type="ECO:0000259" key="4">
    <source>
        <dbReference type="PROSITE" id="PS51455"/>
    </source>
</evidence>
<organism evidence="5 6">
    <name type="scientific">Hibiscus sabdariffa</name>
    <name type="common">roselle</name>
    <dbReference type="NCBI Taxonomy" id="183260"/>
    <lineage>
        <taxon>Eukaryota</taxon>
        <taxon>Viridiplantae</taxon>
        <taxon>Streptophyta</taxon>
        <taxon>Embryophyta</taxon>
        <taxon>Tracheophyta</taxon>
        <taxon>Spermatophyta</taxon>
        <taxon>Magnoliopsida</taxon>
        <taxon>eudicotyledons</taxon>
        <taxon>Gunneridae</taxon>
        <taxon>Pentapetalae</taxon>
        <taxon>rosids</taxon>
        <taxon>malvids</taxon>
        <taxon>Malvales</taxon>
        <taxon>Malvaceae</taxon>
        <taxon>Malvoideae</taxon>
        <taxon>Hibiscus</taxon>
    </lineage>
</organism>
<keyword evidence="6" id="KW-1185">Reference proteome</keyword>
<evidence type="ECO:0000313" key="5">
    <source>
        <dbReference type="EMBL" id="KAK8508625.1"/>
    </source>
</evidence>
<dbReference type="EMBL" id="JBBPBM010000098">
    <property type="protein sequence ID" value="KAK8508625.1"/>
    <property type="molecule type" value="Genomic_DNA"/>
</dbReference>
<dbReference type="EC" id="2.7.1.68" evidence="1"/>
<evidence type="ECO:0000313" key="6">
    <source>
        <dbReference type="Proteomes" id="UP001472677"/>
    </source>
</evidence>
<proteinExistence type="predicted"/>
<protein>
    <recommendedName>
        <fullName evidence="1">1-phosphatidylinositol-4-phosphate 5-kinase</fullName>
        <ecNumber evidence="1">2.7.1.68</ecNumber>
    </recommendedName>
</protein>
<dbReference type="SUPFAM" id="SSF56104">
    <property type="entry name" value="SAICAR synthase-like"/>
    <property type="match status" value="1"/>
</dbReference>
<dbReference type="InterPro" id="IPR002498">
    <property type="entry name" value="PInositol-4-P-4/5-kinase_core"/>
</dbReference>
<keyword evidence="3" id="KW-0808">Transferase</keyword>
<sequence>MYGPRFWLLCRHSVRRPGPAITLELKSSAFDPRETYGPSFHRKDRSTRHLINLVNSDGRINLKIIARFDLKGSFQGRATAKPESEIDPTKTLKDLDLNHVFWLQKLWFQEFCRQVDRDSNFLEREKIMDYSLLVGLQCHEGGIPRSSGVLRPTGYFWSSMEINVSMNLKPMVA</sequence>
<accession>A0ABR2BNE7</accession>
<dbReference type="Proteomes" id="UP001472677">
    <property type="component" value="Unassembled WGS sequence"/>
</dbReference>
<evidence type="ECO:0000256" key="1">
    <source>
        <dbReference type="ARBA" id="ARBA00012172"/>
    </source>
</evidence>
<keyword evidence="2 3" id="KW-0418">Kinase</keyword>
<dbReference type="InterPro" id="IPR027483">
    <property type="entry name" value="PInositol-4-P-4/5-kinase_C_sf"/>
</dbReference>
<feature type="domain" description="PIPK" evidence="4">
    <location>
        <begin position="1"/>
        <end position="173"/>
    </location>
</feature>
<dbReference type="SMART" id="SM00330">
    <property type="entry name" value="PIPKc"/>
    <property type="match status" value="1"/>
</dbReference>
<name>A0ABR2BNE7_9ROSI</name>
<gene>
    <name evidence="5" type="ORF">V6N12_032622</name>
</gene>
<dbReference type="PANTHER" id="PTHR23086:SF113">
    <property type="entry name" value="PHOSPHATIDYLINOSITOL 4-PHOSPHATE 5-KINASE 6"/>
    <property type="match status" value="1"/>
</dbReference>